<dbReference type="PRINTS" id="PR00786">
    <property type="entry name" value="NEPRILYSIN"/>
</dbReference>
<dbReference type="Pfam" id="PF05649">
    <property type="entry name" value="Peptidase_M13_N"/>
    <property type="match status" value="1"/>
</dbReference>
<dbReference type="EMBL" id="PDNB01000093">
    <property type="protein sequence ID" value="PGH09374.1"/>
    <property type="molecule type" value="Genomic_DNA"/>
</dbReference>
<keyword evidence="5" id="KW-0378">Hydrolase</keyword>
<evidence type="ECO:0000259" key="9">
    <source>
        <dbReference type="Pfam" id="PF01431"/>
    </source>
</evidence>
<dbReference type="CDD" id="cd08662">
    <property type="entry name" value="M13"/>
    <property type="match status" value="1"/>
</dbReference>
<dbReference type="InterPro" id="IPR042089">
    <property type="entry name" value="Peptidase_M13_dom_2"/>
</dbReference>
<evidence type="ECO:0000256" key="3">
    <source>
        <dbReference type="ARBA" id="ARBA00022670"/>
    </source>
</evidence>
<dbReference type="GO" id="GO:0004222">
    <property type="term" value="F:metalloendopeptidase activity"/>
    <property type="evidence" value="ECO:0007669"/>
    <property type="project" value="InterPro"/>
</dbReference>
<dbReference type="AlphaFoldDB" id="A0A2B7XCJ6"/>
<feature type="transmembrane region" description="Helical" evidence="8">
    <location>
        <begin position="47"/>
        <end position="71"/>
    </location>
</feature>
<dbReference type="InterPro" id="IPR008753">
    <property type="entry name" value="Peptidase_M13_N"/>
</dbReference>
<evidence type="ECO:0000256" key="1">
    <source>
        <dbReference type="ARBA" id="ARBA00001947"/>
    </source>
</evidence>
<dbReference type="PROSITE" id="PS51885">
    <property type="entry name" value="NEPRILYSIN"/>
    <property type="match status" value="1"/>
</dbReference>
<feature type="domain" description="Peptidase M13 C-terminal" evidence="9">
    <location>
        <begin position="563"/>
        <end position="762"/>
    </location>
</feature>
<keyword evidence="7" id="KW-0482">Metalloprotease</keyword>
<keyword evidence="8" id="KW-0812">Transmembrane</keyword>
<evidence type="ECO:0000313" key="11">
    <source>
        <dbReference type="EMBL" id="PGH09374.1"/>
    </source>
</evidence>
<evidence type="ECO:0000256" key="5">
    <source>
        <dbReference type="ARBA" id="ARBA00022801"/>
    </source>
</evidence>
<comment type="similarity">
    <text evidence="2">Belongs to the peptidase M13 family.</text>
</comment>
<evidence type="ECO:0000256" key="2">
    <source>
        <dbReference type="ARBA" id="ARBA00007357"/>
    </source>
</evidence>
<comment type="caution">
    <text evidence="11">The sequence shown here is derived from an EMBL/GenBank/DDBJ whole genome shotgun (WGS) entry which is preliminary data.</text>
</comment>
<keyword evidence="4" id="KW-0479">Metal-binding</keyword>
<dbReference type="InterPro" id="IPR018497">
    <property type="entry name" value="Peptidase_M13_C"/>
</dbReference>
<keyword evidence="8" id="KW-1133">Transmembrane helix</keyword>
<protein>
    <recommendedName>
        <fullName evidence="13">Peptidase M13 N-terminal domain-containing protein</fullName>
    </recommendedName>
</protein>
<dbReference type="InterPro" id="IPR024079">
    <property type="entry name" value="MetalloPept_cat_dom_sf"/>
</dbReference>
<dbReference type="Proteomes" id="UP000223968">
    <property type="component" value="Unassembled WGS sequence"/>
</dbReference>
<reference evidence="11 12" key="1">
    <citation type="submission" date="2017-10" db="EMBL/GenBank/DDBJ databases">
        <title>Comparative genomics in systemic dimorphic fungi from Ajellomycetaceae.</title>
        <authorList>
            <person name="Munoz J.F."/>
            <person name="Mcewen J.G."/>
            <person name="Clay O.K."/>
            <person name="Cuomo C.A."/>
        </authorList>
    </citation>
    <scope>NUCLEOTIDE SEQUENCE [LARGE SCALE GENOMIC DNA]</scope>
    <source>
        <strain evidence="11 12">UAMH5409</strain>
    </source>
</reference>
<sequence>MAESASDWESLRVSFGLSHDNSAMDSLMRQQEQQLLGFQKPKRRHPAASLCASAFALGVFAFIAFCFVQAVPVSRLWHCGKSDLDNNSASVSKERISKRDDGYPVKPQPELCLTPECIHASSDFLNNLHPNPDSVDPCTNFDELVCGGFYQNVDIPSDESRVATLDQIEERNHNNLRRILDAVPTDTDENYVKLKDAYDACMDEKTVEGKGAAPLQKLIDTVKLGDSSEKSLTDVTLALIDIGVDQPVVFGVDADETNPDTVILSLYPPQDIGLPSPGQYNDTDIVAQYSEVVEQIFGGFSVPNPSAVVDLEKKLALAVTSSPPLSKKYLLADAQALLPQLSLGTIISTKAPEGYRAEQIVVSNSEAVKAVSGILADTPTEVLLSYLKWKVIQRYIGAIEDPIVTPWRRFSNILDGKDPDSFEERWETCIPVVDNDLGWILSELFVEKAFSEESKKFGDDIVMDIKTQFVETLNGIDWISDEVRDTAIKKVGNIVQKIGYSTESPDVRDPEDLKEWYRDLPIANNTLFENRVNARKLTQNKNWAQLGKPTDRARWVMTMPTVNAYYNPPGNEIVFPAGIMQNPVFYNPAVPQYLTYGAFGAVAGHELTHAFDNTGRNYDENGNKTDWWDDKTEKEFVDRANCFVEQYSNFTVTGPDGEVLNVRGEQTLGENIADAGGLKATFSAWKKREAENPALMLPGLDKYTKEQLLFLSFGTVWCGKSTPERLVSQVQTDEHSPSFARILGTVANSPDFRAAFNCPVKEPTCNLW</sequence>
<name>A0A2B7XCJ6_9EURO</name>
<feature type="domain" description="Peptidase M13 N-terminal" evidence="10">
    <location>
        <begin position="137"/>
        <end position="500"/>
    </location>
</feature>
<dbReference type="InterPro" id="IPR000718">
    <property type="entry name" value="Peptidase_M13"/>
</dbReference>
<evidence type="ECO:0000256" key="6">
    <source>
        <dbReference type="ARBA" id="ARBA00022833"/>
    </source>
</evidence>
<dbReference type="STRING" id="1447875.A0A2B7XCJ6"/>
<dbReference type="Pfam" id="PF01431">
    <property type="entry name" value="Peptidase_M13"/>
    <property type="match status" value="1"/>
</dbReference>
<dbReference type="Gene3D" id="1.10.1380.10">
    <property type="entry name" value="Neutral endopeptidase , domain2"/>
    <property type="match status" value="1"/>
</dbReference>
<keyword evidence="12" id="KW-1185">Reference proteome</keyword>
<keyword evidence="6" id="KW-0862">Zinc</keyword>
<evidence type="ECO:0000259" key="10">
    <source>
        <dbReference type="Pfam" id="PF05649"/>
    </source>
</evidence>
<dbReference type="PANTHER" id="PTHR11733">
    <property type="entry name" value="ZINC METALLOPROTEASE FAMILY M13 NEPRILYSIN-RELATED"/>
    <property type="match status" value="1"/>
</dbReference>
<evidence type="ECO:0000313" key="12">
    <source>
        <dbReference type="Proteomes" id="UP000223968"/>
    </source>
</evidence>
<evidence type="ECO:0000256" key="8">
    <source>
        <dbReference type="SAM" id="Phobius"/>
    </source>
</evidence>
<proteinExistence type="inferred from homology"/>
<comment type="cofactor">
    <cofactor evidence="1">
        <name>Zn(2+)</name>
        <dbReference type="ChEBI" id="CHEBI:29105"/>
    </cofactor>
</comment>
<dbReference type="GO" id="GO:0005886">
    <property type="term" value="C:plasma membrane"/>
    <property type="evidence" value="ECO:0007669"/>
    <property type="project" value="TreeGrafter"/>
</dbReference>
<keyword evidence="3" id="KW-0645">Protease</keyword>
<evidence type="ECO:0000256" key="7">
    <source>
        <dbReference type="ARBA" id="ARBA00023049"/>
    </source>
</evidence>
<accession>A0A2B7XCJ6</accession>
<dbReference type="GO" id="GO:0046872">
    <property type="term" value="F:metal ion binding"/>
    <property type="evidence" value="ECO:0007669"/>
    <property type="project" value="UniProtKB-KW"/>
</dbReference>
<keyword evidence="8" id="KW-0472">Membrane</keyword>
<gene>
    <name evidence="11" type="ORF">AJ79_05686</name>
</gene>
<dbReference type="SUPFAM" id="SSF55486">
    <property type="entry name" value="Metalloproteases ('zincins'), catalytic domain"/>
    <property type="match status" value="1"/>
</dbReference>
<dbReference type="Gene3D" id="3.40.390.10">
    <property type="entry name" value="Collagenase (Catalytic Domain)"/>
    <property type="match status" value="1"/>
</dbReference>
<evidence type="ECO:0000256" key="4">
    <source>
        <dbReference type="ARBA" id="ARBA00022723"/>
    </source>
</evidence>
<dbReference type="GO" id="GO:0016485">
    <property type="term" value="P:protein processing"/>
    <property type="evidence" value="ECO:0007669"/>
    <property type="project" value="TreeGrafter"/>
</dbReference>
<dbReference type="PANTHER" id="PTHR11733:SF167">
    <property type="entry name" value="FI17812P1-RELATED"/>
    <property type="match status" value="1"/>
</dbReference>
<dbReference type="OrthoDB" id="6475849at2759"/>
<evidence type="ECO:0008006" key="13">
    <source>
        <dbReference type="Google" id="ProtNLM"/>
    </source>
</evidence>
<organism evidence="11 12">
    <name type="scientific">Helicocarpus griseus UAMH5409</name>
    <dbReference type="NCBI Taxonomy" id="1447875"/>
    <lineage>
        <taxon>Eukaryota</taxon>
        <taxon>Fungi</taxon>
        <taxon>Dikarya</taxon>
        <taxon>Ascomycota</taxon>
        <taxon>Pezizomycotina</taxon>
        <taxon>Eurotiomycetes</taxon>
        <taxon>Eurotiomycetidae</taxon>
        <taxon>Onygenales</taxon>
        <taxon>Ajellomycetaceae</taxon>
        <taxon>Helicocarpus</taxon>
    </lineage>
</organism>